<dbReference type="Pfam" id="PF01223">
    <property type="entry name" value="Endonuclease_NS"/>
    <property type="match status" value="1"/>
</dbReference>
<dbReference type="SUPFAM" id="SSF54060">
    <property type="entry name" value="His-Me finger endonucleases"/>
    <property type="match status" value="1"/>
</dbReference>
<evidence type="ECO:0000256" key="2">
    <source>
        <dbReference type="ARBA" id="ARBA00022722"/>
    </source>
</evidence>
<evidence type="ECO:0000256" key="3">
    <source>
        <dbReference type="ARBA" id="ARBA00022759"/>
    </source>
</evidence>
<feature type="signal peptide" evidence="4">
    <location>
        <begin position="1"/>
        <end position="26"/>
    </location>
</feature>
<dbReference type="GO" id="GO:0005743">
    <property type="term" value="C:mitochondrial inner membrane"/>
    <property type="evidence" value="ECO:0007669"/>
    <property type="project" value="TreeGrafter"/>
</dbReference>
<dbReference type="GO" id="GO:0005634">
    <property type="term" value="C:nucleus"/>
    <property type="evidence" value="ECO:0007669"/>
    <property type="project" value="TreeGrafter"/>
</dbReference>
<organism evidence="6 7">
    <name type="scientific">Coptotermes formosanus</name>
    <name type="common">Formosan subterranean termite</name>
    <dbReference type="NCBI Taxonomy" id="36987"/>
    <lineage>
        <taxon>Eukaryota</taxon>
        <taxon>Metazoa</taxon>
        <taxon>Ecdysozoa</taxon>
        <taxon>Arthropoda</taxon>
        <taxon>Hexapoda</taxon>
        <taxon>Insecta</taxon>
        <taxon>Pterygota</taxon>
        <taxon>Neoptera</taxon>
        <taxon>Polyneoptera</taxon>
        <taxon>Dictyoptera</taxon>
        <taxon>Blattodea</taxon>
        <taxon>Blattoidea</taxon>
        <taxon>Termitoidae</taxon>
        <taxon>Rhinotermitidae</taxon>
        <taxon>Coptotermes</taxon>
    </lineage>
</organism>
<dbReference type="GO" id="GO:0046872">
    <property type="term" value="F:metal ion binding"/>
    <property type="evidence" value="ECO:0007669"/>
    <property type="project" value="InterPro"/>
</dbReference>
<name>A0A6L2Q562_COPFO</name>
<protein>
    <recommendedName>
        <fullName evidence="5">DNA/RNA non-specific endonuclease/pyrophosphatase/phosphodiesterase domain-containing protein</fullName>
    </recommendedName>
</protein>
<dbReference type="Proteomes" id="UP000502823">
    <property type="component" value="Unassembled WGS sequence"/>
</dbReference>
<dbReference type="AlphaFoldDB" id="A0A6L2Q562"/>
<dbReference type="InterPro" id="IPR044929">
    <property type="entry name" value="DNA/RNA_non-sp_Endonuclease_sf"/>
</dbReference>
<keyword evidence="7" id="KW-1185">Reference proteome</keyword>
<evidence type="ECO:0000256" key="1">
    <source>
        <dbReference type="ARBA" id="ARBA00010052"/>
    </source>
</evidence>
<comment type="caution">
    <text evidence="6">The sequence shown here is derived from an EMBL/GenBank/DDBJ whole genome shotgun (WGS) entry which is preliminary data.</text>
</comment>
<keyword evidence="4" id="KW-0732">Signal</keyword>
<comment type="similarity">
    <text evidence="1">Belongs to the DNA/RNA non-specific endonuclease family.</text>
</comment>
<reference evidence="7" key="1">
    <citation type="submission" date="2020-01" db="EMBL/GenBank/DDBJ databases">
        <title>Draft genome sequence of the Termite Coptotermes fromosanus.</title>
        <authorList>
            <person name="Itakura S."/>
            <person name="Yosikawa Y."/>
            <person name="Umezawa K."/>
        </authorList>
    </citation>
    <scope>NUCLEOTIDE SEQUENCE [LARGE SCALE GENOMIC DNA]</scope>
</reference>
<dbReference type="InParanoid" id="A0A6L2Q562"/>
<dbReference type="GO" id="GO:0006309">
    <property type="term" value="P:apoptotic DNA fragmentation"/>
    <property type="evidence" value="ECO:0007669"/>
    <property type="project" value="TreeGrafter"/>
</dbReference>
<dbReference type="InterPro" id="IPR040255">
    <property type="entry name" value="Non-specific_endonuclease"/>
</dbReference>
<dbReference type="SMART" id="SM00892">
    <property type="entry name" value="Endonuclease_NS"/>
    <property type="match status" value="1"/>
</dbReference>
<evidence type="ECO:0000313" key="6">
    <source>
        <dbReference type="EMBL" id="GFG40009.1"/>
    </source>
</evidence>
<dbReference type="GO" id="GO:0003676">
    <property type="term" value="F:nucleic acid binding"/>
    <property type="evidence" value="ECO:0007669"/>
    <property type="project" value="InterPro"/>
</dbReference>
<dbReference type="InterPro" id="IPR044925">
    <property type="entry name" value="His-Me_finger_sf"/>
</dbReference>
<dbReference type="FunCoup" id="A0A6L2Q562">
    <property type="interactions" value="7"/>
</dbReference>
<dbReference type="PANTHER" id="PTHR13966">
    <property type="entry name" value="ENDONUCLEASE RELATED"/>
    <property type="match status" value="1"/>
</dbReference>
<evidence type="ECO:0000259" key="5">
    <source>
        <dbReference type="SMART" id="SM00892"/>
    </source>
</evidence>
<evidence type="ECO:0000256" key="4">
    <source>
        <dbReference type="SAM" id="SignalP"/>
    </source>
</evidence>
<keyword evidence="3" id="KW-0255">Endonuclease</keyword>
<feature type="chain" id="PRO_5026796845" description="DNA/RNA non-specific endonuclease/pyrophosphatase/phosphodiesterase domain-containing protein" evidence="4">
    <location>
        <begin position="27"/>
        <end position="425"/>
    </location>
</feature>
<dbReference type="Gene3D" id="3.40.570.10">
    <property type="entry name" value="Extracellular Endonuclease, subunit A"/>
    <property type="match status" value="1"/>
</dbReference>
<keyword evidence="2" id="KW-0540">Nuclease</keyword>
<sequence length="425" mass="47689">MAELRVTSAVVAAVMILGTYTTRGKAECIVNIGSDLGYRSPLILTQNTAEFGGMGFLLPSTSTPRASLYNGEEVALLCAGSNNRLNISGTVSQLEEANVRCDTGSSFEYSSQYLPITDFQCTAVPQSTIRGNGTCSSGQKRLQIGYQMSSDRFIRLIDMCFDDVNYSTHYVNYTLANGIQRRQVFEHGSEVDRVDYYNSLPDSPDVYYTCSNQQRTVGRLVGSSRVNRYIKCSNNINYVAKAHLAAVPDFMYFAQQESTKHHVNVVPMWYSIKNGNWLNLEEEIRQYASNTSRAPSDLVIYSGTLGITNLDNHRIYLGRDSNNLNVVPVPQWVWKLVYEPTTKEGIVFLVVNNPYRLSFTCRCVCAQTQWTRAWNRADAHKGYVYCCSVNNFRSVFSGLPNFEVTGLLTKNRPYTPPLFPDIAAQ</sequence>
<keyword evidence="3" id="KW-0378">Hydrolase</keyword>
<dbReference type="OrthoDB" id="8194122at2759"/>
<gene>
    <name evidence="6" type="ORF">Cfor_12982</name>
</gene>
<dbReference type="GO" id="GO:0000014">
    <property type="term" value="F:single-stranded DNA endodeoxyribonuclease activity"/>
    <property type="evidence" value="ECO:0007669"/>
    <property type="project" value="TreeGrafter"/>
</dbReference>
<dbReference type="PANTHER" id="PTHR13966:SF19">
    <property type="entry name" value="NUCLEASE EXOG, MITOCHONDRIAL"/>
    <property type="match status" value="1"/>
</dbReference>
<dbReference type="EMBL" id="BLKM01001341">
    <property type="protein sequence ID" value="GFG40009.1"/>
    <property type="molecule type" value="Genomic_DNA"/>
</dbReference>
<proteinExistence type="inferred from homology"/>
<dbReference type="GO" id="GO:0004521">
    <property type="term" value="F:RNA endonuclease activity"/>
    <property type="evidence" value="ECO:0007669"/>
    <property type="project" value="TreeGrafter"/>
</dbReference>
<dbReference type="InterPro" id="IPR001604">
    <property type="entry name" value="Endo_G_ENPP1-like_dom"/>
</dbReference>
<feature type="domain" description="DNA/RNA non-specific endonuclease/pyrophosphatase/phosphodiesterase" evidence="5">
    <location>
        <begin position="153"/>
        <end position="392"/>
    </location>
</feature>
<evidence type="ECO:0000313" key="7">
    <source>
        <dbReference type="Proteomes" id="UP000502823"/>
    </source>
</evidence>
<accession>A0A6L2Q562</accession>